<keyword evidence="3" id="KW-1185">Reference proteome</keyword>
<dbReference type="SMART" id="SM00060">
    <property type="entry name" value="FN3"/>
    <property type="match status" value="1"/>
</dbReference>
<dbReference type="InterPro" id="IPR013783">
    <property type="entry name" value="Ig-like_fold"/>
</dbReference>
<evidence type="ECO:0000259" key="1">
    <source>
        <dbReference type="PROSITE" id="PS50853"/>
    </source>
</evidence>
<dbReference type="Gene3D" id="2.60.40.10">
    <property type="entry name" value="Immunoglobulins"/>
    <property type="match status" value="1"/>
</dbReference>
<dbReference type="Proteomes" id="UP000746690">
    <property type="component" value="Unassembled WGS sequence"/>
</dbReference>
<reference evidence="2 3" key="1">
    <citation type="submission" date="2020-04" db="EMBL/GenBank/DDBJ databases">
        <title>A Flavivirga sp. nov.</title>
        <authorList>
            <person name="Sun X."/>
        </authorList>
    </citation>
    <scope>NUCLEOTIDE SEQUENCE [LARGE SCALE GENOMIC DNA]</scope>
    <source>
        <strain evidence="2 3">Y03</strain>
    </source>
</reference>
<dbReference type="EMBL" id="JABBHF010000010">
    <property type="protein sequence ID" value="NMH89144.1"/>
    <property type="molecule type" value="Genomic_DNA"/>
</dbReference>
<feature type="domain" description="Fibronectin type-III" evidence="1">
    <location>
        <begin position="32"/>
        <end position="119"/>
    </location>
</feature>
<comment type="caution">
    <text evidence="2">The sequence shown here is derived from an EMBL/GenBank/DDBJ whole genome shotgun (WGS) entry which is preliminary data.</text>
</comment>
<evidence type="ECO:0000313" key="3">
    <source>
        <dbReference type="Proteomes" id="UP000746690"/>
    </source>
</evidence>
<sequence length="517" mass="55731">MNKTLILITLMTLWASGCGNDDNGDLQIQNQNPKDFSVEATEITNNSTLLKWSPATDPEGDVVTYTIFLEQNEVQSQLQTTEFLLENLVEETNYSGKVVASDGKNGASESTFSFTTTETINSEIAIAWQKSLGGTLDEEAYSIRQTNDLGYIVVGASESNNGDVGGNKGNKDCWVVKLDSQGVIQWETNIGGTNNETAHDVQQTNDGGYIIGAFSSSNDGNVAGNHGMRDFWIVKLNASGNISWKRNLGGSKDDILEAIIETSNGEFVAVGYTSSDSFNVKGQSDAWIVKLDESGTLLWETNFGGSQRDLAFSVDETSDQGCIVAGYTETTDNKRDMLVIKLDNEGKHEWNKTYTGSENEEAASIQQTNDGGYIIGGYSKSSDGDIGKNNGANDALVIKTDNQGNIIWKKVLGGSKSDGVNDIKQTTDGGYIAAGSSTSDDLDVAENHGGADFWILRLQASGDLVWQQNLGGEGNDYAFSIEETKDGGFITTGSWYTNITGNGGGFGDFNYWVIKLE</sequence>
<gene>
    <name evidence="2" type="ORF">HHX25_16655</name>
</gene>
<dbReference type="RefSeq" id="WP_169675842.1">
    <property type="nucleotide sequence ID" value="NZ_JABBHF010000010.1"/>
</dbReference>
<dbReference type="InterPro" id="IPR011047">
    <property type="entry name" value="Quinoprotein_ADH-like_sf"/>
</dbReference>
<dbReference type="Pfam" id="PF00041">
    <property type="entry name" value="fn3"/>
    <property type="match status" value="1"/>
</dbReference>
<dbReference type="InterPro" id="IPR003961">
    <property type="entry name" value="FN3_dom"/>
</dbReference>
<dbReference type="CDD" id="cd00063">
    <property type="entry name" value="FN3"/>
    <property type="match status" value="1"/>
</dbReference>
<proteinExistence type="predicted"/>
<protein>
    <submittedName>
        <fullName evidence="2">Fibronectin type III domain-containing protein</fullName>
    </submittedName>
</protein>
<dbReference type="PROSITE" id="PS51257">
    <property type="entry name" value="PROKAR_LIPOPROTEIN"/>
    <property type="match status" value="1"/>
</dbReference>
<organism evidence="2 3">
    <name type="scientific">Flavivirga algicola</name>
    <dbReference type="NCBI Taxonomy" id="2729136"/>
    <lineage>
        <taxon>Bacteria</taxon>
        <taxon>Pseudomonadati</taxon>
        <taxon>Bacteroidota</taxon>
        <taxon>Flavobacteriia</taxon>
        <taxon>Flavobacteriales</taxon>
        <taxon>Flavobacteriaceae</taxon>
        <taxon>Flavivirga</taxon>
    </lineage>
</organism>
<dbReference type="PANTHER" id="PTHR42754:SF1">
    <property type="entry name" value="LIPOPROTEIN"/>
    <property type="match status" value="1"/>
</dbReference>
<dbReference type="SUPFAM" id="SSF50998">
    <property type="entry name" value="Quinoprotein alcohol dehydrogenase-like"/>
    <property type="match status" value="1"/>
</dbReference>
<evidence type="ECO:0000313" key="2">
    <source>
        <dbReference type="EMBL" id="NMH89144.1"/>
    </source>
</evidence>
<name>A0ABX1RZW0_9FLAO</name>
<dbReference type="PANTHER" id="PTHR42754">
    <property type="entry name" value="ENDOGLUCANASE"/>
    <property type="match status" value="1"/>
</dbReference>
<dbReference type="SUPFAM" id="SSF49265">
    <property type="entry name" value="Fibronectin type III"/>
    <property type="match status" value="1"/>
</dbReference>
<dbReference type="PROSITE" id="PS50853">
    <property type="entry name" value="FN3"/>
    <property type="match status" value="1"/>
</dbReference>
<dbReference type="InterPro" id="IPR036116">
    <property type="entry name" value="FN3_sf"/>
</dbReference>
<accession>A0ABX1RZW0</accession>